<dbReference type="InterPro" id="IPR050266">
    <property type="entry name" value="AB_hydrolase_sf"/>
</dbReference>
<proteinExistence type="predicted"/>
<dbReference type="PANTHER" id="PTHR43798">
    <property type="entry name" value="MONOACYLGLYCEROL LIPASE"/>
    <property type="match status" value="1"/>
</dbReference>
<dbReference type="InterPro" id="IPR000073">
    <property type="entry name" value="AB_hydrolase_1"/>
</dbReference>
<evidence type="ECO:0000256" key="1">
    <source>
        <dbReference type="ARBA" id="ARBA00022801"/>
    </source>
</evidence>
<dbReference type="InterPro" id="IPR000639">
    <property type="entry name" value="Epox_hydrolase-like"/>
</dbReference>
<dbReference type="PRINTS" id="PR00412">
    <property type="entry name" value="EPOXHYDRLASE"/>
</dbReference>
<feature type="domain" description="AB hydrolase-1" evidence="2">
    <location>
        <begin position="25"/>
        <end position="277"/>
    </location>
</feature>
<accession>A0A426U1E6</accession>
<evidence type="ECO:0000259" key="2">
    <source>
        <dbReference type="Pfam" id="PF00561"/>
    </source>
</evidence>
<dbReference type="GO" id="GO:0016787">
    <property type="term" value="F:hydrolase activity"/>
    <property type="evidence" value="ECO:0007669"/>
    <property type="project" value="UniProtKB-KW"/>
</dbReference>
<dbReference type="PANTHER" id="PTHR43798:SF31">
    <property type="entry name" value="AB HYDROLASE SUPERFAMILY PROTEIN YCLE"/>
    <property type="match status" value="1"/>
</dbReference>
<dbReference type="PRINTS" id="PR00111">
    <property type="entry name" value="ABHYDROLASE"/>
</dbReference>
<reference evidence="3 4" key="1">
    <citation type="submission" date="2018-12" db="EMBL/GenBank/DDBJ databases">
        <title>Genome Sequence of Candidatus Viridilinea halotolerans isolated from saline sulfide-rich spring.</title>
        <authorList>
            <person name="Grouzdev D.S."/>
            <person name="Burganskaya E.I."/>
            <person name="Krutkina M.S."/>
            <person name="Sukhacheva M.V."/>
            <person name="Gorlenko V.M."/>
        </authorList>
    </citation>
    <scope>NUCLEOTIDE SEQUENCE [LARGE SCALE GENOMIC DNA]</scope>
    <source>
        <strain evidence="3">Chok-6</strain>
    </source>
</reference>
<dbReference type="EMBL" id="RSAS01000350">
    <property type="protein sequence ID" value="RRR73219.1"/>
    <property type="molecule type" value="Genomic_DNA"/>
</dbReference>
<organism evidence="3 4">
    <name type="scientific">Candidatus Viridilinea halotolerans</name>
    <dbReference type="NCBI Taxonomy" id="2491704"/>
    <lineage>
        <taxon>Bacteria</taxon>
        <taxon>Bacillati</taxon>
        <taxon>Chloroflexota</taxon>
        <taxon>Chloroflexia</taxon>
        <taxon>Chloroflexales</taxon>
        <taxon>Chloroflexineae</taxon>
        <taxon>Oscillochloridaceae</taxon>
        <taxon>Candidatus Viridilinea</taxon>
    </lineage>
</organism>
<comment type="caution">
    <text evidence="3">The sequence shown here is derived from an EMBL/GenBank/DDBJ whole genome shotgun (WGS) entry which is preliminary data.</text>
</comment>
<dbReference type="AlphaFoldDB" id="A0A426U1E6"/>
<dbReference type="InterPro" id="IPR029058">
    <property type="entry name" value="AB_hydrolase_fold"/>
</dbReference>
<dbReference type="GO" id="GO:0016020">
    <property type="term" value="C:membrane"/>
    <property type="evidence" value="ECO:0007669"/>
    <property type="project" value="TreeGrafter"/>
</dbReference>
<name>A0A426U1E6_9CHLR</name>
<dbReference type="SUPFAM" id="SSF53474">
    <property type="entry name" value="alpha/beta-Hydrolases"/>
    <property type="match status" value="1"/>
</dbReference>
<sequence>MHLPPLTWLELPTGPLAYRRGGEGPPLVLIHGWGGSSRYWLGAFATLADRYDIIALDLPGFGASPAPQGAATLGAVAHSAILATQALDLKAFAVGGHSFGAAISLLMAGAMPEQVQRLALISFGLPRDANEALLASMMHVQMSTNSALFAPLLDFWRPWVDLWRPWARQFWLTPPLPAILAAQAVYDLTSIPYPVLAVGVADLIEMDTRAGMEAASSTGDPLIFAALPHVKAPTLVLSGRQDPIFPPEAATALAQALPQSGHVVMDRCGHIPMAEHPASFYTTLGSFLAA</sequence>
<keyword evidence="1 3" id="KW-0378">Hydrolase</keyword>
<dbReference type="Gene3D" id="3.40.50.1820">
    <property type="entry name" value="alpha/beta hydrolase"/>
    <property type="match status" value="1"/>
</dbReference>
<dbReference type="Proteomes" id="UP000280307">
    <property type="component" value="Unassembled WGS sequence"/>
</dbReference>
<gene>
    <name evidence="3" type="ORF">EI684_09155</name>
</gene>
<dbReference type="Pfam" id="PF00561">
    <property type="entry name" value="Abhydrolase_1"/>
    <property type="match status" value="1"/>
</dbReference>
<evidence type="ECO:0000313" key="4">
    <source>
        <dbReference type="Proteomes" id="UP000280307"/>
    </source>
</evidence>
<evidence type="ECO:0000313" key="3">
    <source>
        <dbReference type="EMBL" id="RRR73219.1"/>
    </source>
</evidence>
<protein>
    <submittedName>
        <fullName evidence="3">Alpha/beta hydrolase</fullName>
    </submittedName>
</protein>